<keyword evidence="3" id="KW-0675">Receptor</keyword>
<proteinExistence type="predicted"/>
<dbReference type="STRING" id="48709.A0A1D2MBW4"/>
<dbReference type="InterPro" id="IPR036116">
    <property type="entry name" value="FN3_sf"/>
</dbReference>
<dbReference type="InterPro" id="IPR057841">
    <property type="entry name" value="FN3_SORL1"/>
</dbReference>
<keyword evidence="1" id="KW-0677">Repeat</keyword>
<protein>
    <submittedName>
        <fullName evidence="3">Receptor-type tyrosine-protein phosphatase delta</fullName>
    </submittedName>
</protein>
<comment type="caution">
    <text evidence="3">The sequence shown here is derived from an EMBL/GenBank/DDBJ whole genome shotgun (WGS) entry which is preliminary data.</text>
</comment>
<feature type="non-terminal residue" evidence="3">
    <location>
        <position position="1"/>
    </location>
</feature>
<sequence>YKVYFSPPEQPAIIDSDKESLVISNKQSDPVFLPGVNYTFFVTAVNGFGEGQRSETIYYVYGGEVALIKSFKLEGVSENFAKFSWEPANSNVNSYTIILETNKPNSMYTFRNISETDQKSIEFKKLSSGSRYKTPLPKVESLKATFIPNGDVQLSWKPVKLQKASYGIYYGKTLQEIVERSKAQIRTSLTKALVKELEACENYLFDVGLITENDSLGPLTEQPAQLLTKMDSLAPPKNVRVTSEKGIRVKISFDAPCSVMDKAIGYNKKFLKMFIKYFR</sequence>
<dbReference type="SUPFAM" id="SSF49265">
    <property type="entry name" value="Fibronectin type III"/>
    <property type="match status" value="2"/>
</dbReference>
<organism evidence="3 4">
    <name type="scientific">Orchesella cincta</name>
    <name type="common">Springtail</name>
    <name type="synonym">Podura cincta</name>
    <dbReference type="NCBI Taxonomy" id="48709"/>
    <lineage>
        <taxon>Eukaryota</taxon>
        <taxon>Metazoa</taxon>
        <taxon>Ecdysozoa</taxon>
        <taxon>Arthropoda</taxon>
        <taxon>Hexapoda</taxon>
        <taxon>Collembola</taxon>
        <taxon>Entomobryomorpha</taxon>
        <taxon>Entomobryoidea</taxon>
        <taxon>Orchesellidae</taxon>
        <taxon>Orchesellinae</taxon>
        <taxon>Orchesella</taxon>
    </lineage>
</organism>
<dbReference type="CDD" id="cd00063">
    <property type="entry name" value="FN3"/>
    <property type="match status" value="1"/>
</dbReference>
<dbReference type="PANTHER" id="PTHR46708">
    <property type="entry name" value="TENASCIN"/>
    <property type="match status" value="1"/>
</dbReference>
<dbReference type="OrthoDB" id="443634at2759"/>
<dbReference type="InterPro" id="IPR013783">
    <property type="entry name" value="Ig-like_fold"/>
</dbReference>
<dbReference type="InterPro" id="IPR050991">
    <property type="entry name" value="ECM_Regulatory_Proteins"/>
</dbReference>
<evidence type="ECO:0000256" key="1">
    <source>
        <dbReference type="ARBA" id="ARBA00022737"/>
    </source>
</evidence>
<reference evidence="3 4" key="1">
    <citation type="journal article" date="2016" name="Genome Biol. Evol.">
        <title>Gene Family Evolution Reflects Adaptation to Soil Environmental Stressors in the Genome of the Collembolan Orchesella cincta.</title>
        <authorList>
            <person name="Faddeeva-Vakhrusheva A."/>
            <person name="Derks M.F."/>
            <person name="Anvar S.Y."/>
            <person name="Agamennone V."/>
            <person name="Suring W."/>
            <person name="Smit S."/>
            <person name="van Straalen N.M."/>
            <person name="Roelofs D."/>
        </authorList>
    </citation>
    <scope>NUCLEOTIDE SEQUENCE [LARGE SCALE GENOMIC DNA]</scope>
    <source>
        <tissue evidence="3">Mixed pool</tissue>
    </source>
</reference>
<evidence type="ECO:0000313" key="3">
    <source>
        <dbReference type="EMBL" id="ODM90412.1"/>
    </source>
</evidence>
<feature type="non-terminal residue" evidence="3">
    <location>
        <position position="279"/>
    </location>
</feature>
<gene>
    <name evidence="3" type="ORF">Ocin01_16266</name>
</gene>
<dbReference type="PANTHER" id="PTHR46708:SF2">
    <property type="entry name" value="FIBRONECTIN TYPE-III DOMAIN-CONTAINING PROTEIN"/>
    <property type="match status" value="1"/>
</dbReference>
<accession>A0A1D2MBW4</accession>
<dbReference type="EMBL" id="LJIJ01001981">
    <property type="protein sequence ID" value="ODM90412.1"/>
    <property type="molecule type" value="Genomic_DNA"/>
</dbReference>
<feature type="domain" description="SORL1 Fn3" evidence="2">
    <location>
        <begin position="136"/>
        <end position="224"/>
    </location>
</feature>
<dbReference type="AlphaFoldDB" id="A0A1D2MBW4"/>
<dbReference type="Gene3D" id="2.60.40.10">
    <property type="entry name" value="Immunoglobulins"/>
    <property type="match status" value="1"/>
</dbReference>
<name>A0A1D2MBW4_ORCCI</name>
<evidence type="ECO:0000259" key="2">
    <source>
        <dbReference type="Pfam" id="PF25814"/>
    </source>
</evidence>
<dbReference type="InterPro" id="IPR003961">
    <property type="entry name" value="FN3_dom"/>
</dbReference>
<evidence type="ECO:0000313" key="4">
    <source>
        <dbReference type="Proteomes" id="UP000094527"/>
    </source>
</evidence>
<dbReference type="Proteomes" id="UP000094527">
    <property type="component" value="Unassembled WGS sequence"/>
</dbReference>
<dbReference type="Pfam" id="PF25814">
    <property type="entry name" value="fn3_SORL1"/>
    <property type="match status" value="1"/>
</dbReference>
<keyword evidence="4" id="KW-1185">Reference proteome</keyword>